<keyword evidence="4" id="KW-1185">Reference proteome</keyword>
<dbReference type="Proteomes" id="UP000646776">
    <property type="component" value="Unassembled WGS sequence"/>
</dbReference>
<organism evidence="3 4">
    <name type="scientific">Streptomyces phaeofaciens</name>
    <dbReference type="NCBI Taxonomy" id="68254"/>
    <lineage>
        <taxon>Bacteria</taxon>
        <taxon>Bacillati</taxon>
        <taxon>Actinomycetota</taxon>
        <taxon>Actinomycetes</taxon>
        <taxon>Kitasatosporales</taxon>
        <taxon>Streptomycetaceae</taxon>
        <taxon>Streptomyces</taxon>
    </lineage>
</organism>
<comment type="caution">
    <text evidence="3">The sequence shown here is derived from an EMBL/GenBank/DDBJ whole genome shotgun (WGS) entry which is preliminary data.</text>
</comment>
<sequence>MNAYPRHRTTAARPARDDPRSEPAPFGPDSMLWDLAGDVRLFLSLPAAFALQVAHPAVGAGVDEHSVFRTDPWGRAHRSLHSLQLWIYGGQRAIEEGRRLRTVHRNISGIDAHGRSYHALDPANYAWVHATAYPVFLSAARYLSRPLDDREEHALYDELLRLGDILGIRRKDMPATPEEYWPYFERMVREELENTPVLRELLDPRRPIPPPEGSGALVRRLWPRLHPPLLRLHVFVTTGLLPPVARDRLELTWTARDERGMRRLGAVVRTVVPLLPERLRFLPVARAARRAARA</sequence>
<evidence type="ECO:0000313" key="4">
    <source>
        <dbReference type="Proteomes" id="UP000646776"/>
    </source>
</evidence>
<dbReference type="InterPro" id="IPR018713">
    <property type="entry name" value="MPAB/Lcp_cat_dom"/>
</dbReference>
<feature type="region of interest" description="Disordered" evidence="1">
    <location>
        <begin position="1"/>
        <end position="24"/>
    </location>
</feature>
<gene>
    <name evidence="3" type="ORF">GCM10010226_84630</name>
</gene>
<dbReference type="AlphaFoldDB" id="A0A918HQC4"/>
<feature type="domain" description="ER-bound oxygenase mpaB/mpaB'/Rubber oxygenase catalytic" evidence="2">
    <location>
        <begin position="33"/>
        <end position="270"/>
    </location>
</feature>
<accession>A0A918HQC4</accession>
<protein>
    <recommendedName>
        <fullName evidence="2">ER-bound oxygenase mpaB/mpaB'/Rubber oxygenase catalytic domain-containing protein</fullName>
    </recommendedName>
</protein>
<dbReference type="Pfam" id="PF09995">
    <property type="entry name" value="MPAB_Lcp_cat"/>
    <property type="match status" value="1"/>
</dbReference>
<evidence type="ECO:0000259" key="2">
    <source>
        <dbReference type="Pfam" id="PF09995"/>
    </source>
</evidence>
<evidence type="ECO:0000256" key="1">
    <source>
        <dbReference type="SAM" id="MobiDB-lite"/>
    </source>
</evidence>
<proteinExistence type="predicted"/>
<feature type="compositionally biased region" description="Basic residues" evidence="1">
    <location>
        <begin position="1"/>
        <end position="10"/>
    </location>
</feature>
<dbReference type="EMBL" id="BMSA01000044">
    <property type="protein sequence ID" value="GGT93902.1"/>
    <property type="molecule type" value="Genomic_DNA"/>
</dbReference>
<reference evidence="3" key="1">
    <citation type="journal article" date="2014" name="Int. J. Syst. Evol. Microbiol.">
        <title>Complete genome sequence of Corynebacterium casei LMG S-19264T (=DSM 44701T), isolated from a smear-ripened cheese.</title>
        <authorList>
            <consortium name="US DOE Joint Genome Institute (JGI-PGF)"/>
            <person name="Walter F."/>
            <person name="Albersmeier A."/>
            <person name="Kalinowski J."/>
            <person name="Ruckert C."/>
        </authorList>
    </citation>
    <scope>NUCLEOTIDE SEQUENCE</scope>
    <source>
        <strain evidence="3">JCM 4125</strain>
    </source>
</reference>
<evidence type="ECO:0000313" key="3">
    <source>
        <dbReference type="EMBL" id="GGT93902.1"/>
    </source>
</evidence>
<reference evidence="3" key="2">
    <citation type="submission" date="2020-09" db="EMBL/GenBank/DDBJ databases">
        <authorList>
            <person name="Sun Q."/>
            <person name="Ohkuma M."/>
        </authorList>
    </citation>
    <scope>NUCLEOTIDE SEQUENCE</scope>
    <source>
        <strain evidence="3">JCM 4125</strain>
    </source>
</reference>
<dbReference type="PANTHER" id="PTHR36151">
    <property type="entry name" value="BLR2777 PROTEIN"/>
    <property type="match status" value="1"/>
</dbReference>
<dbReference type="PANTHER" id="PTHR36151:SF3">
    <property type="entry name" value="ER-BOUND OXYGENASE MPAB_MPAB'_RUBBER OXYGENASE CATALYTIC DOMAIN-CONTAINING PROTEIN"/>
    <property type="match status" value="1"/>
</dbReference>
<dbReference type="GO" id="GO:0016491">
    <property type="term" value="F:oxidoreductase activity"/>
    <property type="evidence" value="ECO:0007669"/>
    <property type="project" value="InterPro"/>
</dbReference>
<dbReference type="RefSeq" id="WP_189717933.1">
    <property type="nucleotide sequence ID" value="NZ_BMSA01000044.1"/>
</dbReference>
<name>A0A918HQC4_9ACTN</name>